<evidence type="ECO:0000256" key="1">
    <source>
        <dbReference type="ARBA" id="ARBA00004141"/>
    </source>
</evidence>
<keyword evidence="3 5" id="KW-1133">Transmembrane helix</keyword>
<dbReference type="GO" id="GO:0005886">
    <property type="term" value="C:plasma membrane"/>
    <property type="evidence" value="ECO:0007669"/>
    <property type="project" value="TreeGrafter"/>
</dbReference>
<feature type="transmembrane region" description="Helical" evidence="5">
    <location>
        <begin position="330"/>
        <end position="349"/>
    </location>
</feature>
<gene>
    <name evidence="7" type="ORF">C666_18605</name>
</gene>
<feature type="transmembrane region" description="Helical" evidence="5">
    <location>
        <begin position="162"/>
        <end position="183"/>
    </location>
</feature>
<evidence type="ECO:0000256" key="3">
    <source>
        <dbReference type="ARBA" id="ARBA00022989"/>
    </source>
</evidence>
<dbReference type="AlphaFoldDB" id="N6YUL8"/>
<evidence type="ECO:0000256" key="5">
    <source>
        <dbReference type="SAM" id="Phobius"/>
    </source>
</evidence>
<feature type="transmembrane region" description="Helical" evidence="5">
    <location>
        <begin position="434"/>
        <end position="453"/>
    </location>
</feature>
<feature type="transmembrane region" description="Helical" evidence="5">
    <location>
        <begin position="101"/>
        <end position="122"/>
    </location>
</feature>
<feature type="transmembrane region" description="Helical" evidence="5">
    <location>
        <begin position="12"/>
        <end position="30"/>
    </location>
</feature>
<accession>N6YUL8</accession>
<dbReference type="PANTHER" id="PTHR23501:SF1">
    <property type="entry name" value="TRANSPORT PROTEIN HSRA-RELATED"/>
    <property type="match status" value="1"/>
</dbReference>
<feature type="transmembrane region" description="Helical" evidence="5">
    <location>
        <begin position="355"/>
        <end position="381"/>
    </location>
</feature>
<dbReference type="InterPro" id="IPR011701">
    <property type="entry name" value="MFS"/>
</dbReference>
<dbReference type="Proteomes" id="UP000013232">
    <property type="component" value="Unassembled WGS sequence"/>
</dbReference>
<dbReference type="RefSeq" id="WP_004348359.1">
    <property type="nucleotide sequence ID" value="NZ_AMXE01000148.1"/>
</dbReference>
<dbReference type="OrthoDB" id="9807274at2"/>
<feature type="transmembrane region" description="Helical" evidence="5">
    <location>
        <begin position="75"/>
        <end position="95"/>
    </location>
</feature>
<dbReference type="GO" id="GO:0022857">
    <property type="term" value="F:transmembrane transporter activity"/>
    <property type="evidence" value="ECO:0007669"/>
    <property type="project" value="InterPro"/>
</dbReference>
<reference evidence="7 8" key="1">
    <citation type="submission" date="2012-09" db="EMBL/GenBank/DDBJ databases">
        <title>Draft Genome Sequences of 6 Strains from Genus Thauera.</title>
        <authorList>
            <person name="Liu B."/>
            <person name="Shapleigh J.P."/>
            <person name="Frostegard A.H."/>
        </authorList>
    </citation>
    <scope>NUCLEOTIDE SEQUENCE [LARGE SCALE GENOMIC DNA]</scope>
    <source>
        <strain evidence="8">47Lol / DSM 12138</strain>
    </source>
</reference>
<feature type="transmembrane region" description="Helical" evidence="5">
    <location>
        <begin position="257"/>
        <end position="278"/>
    </location>
</feature>
<organism evidence="7 8">
    <name type="scientific">Thauera linaloolentis (strain DSM 12138 / JCM 21573 / CCUG 41526 / CIP 105981 / IAM 15112 / NBRC 102519 / 47Lol)</name>
    <dbReference type="NCBI Taxonomy" id="1123367"/>
    <lineage>
        <taxon>Bacteria</taxon>
        <taxon>Pseudomonadati</taxon>
        <taxon>Pseudomonadota</taxon>
        <taxon>Betaproteobacteria</taxon>
        <taxon>Rhodocyclales</taxon>
        <taxon>Zoogloeaceae</taxon>
        <taxon>Thauera</taxon>
    </lineage>
</organism>
<dbReference type="Pfam" id="PF07690">
    <property type="entry name" value="MFS_1"/>
    <property type="match status" value="2"/>
</dbReference>
<evidence type="ECO:0000259" key="6">
    <source>
        <dbReference type="PROSITE" id="PS50850"/>
    </source>
</evidence>
<dbReference type="PANTHER" id="PTHR23501">
    <property type="entry name" value="MAJOR FACILITATOR SUPERFAMILY"/>
    <property type="match status" value="1"/>
</dbReference>
<feature type="transmembrane region" description="Helical" evidence="5">
    <location>
        <begin position="195"/>
        <end position="214"/>
    </location>
</feature>
<evidence type="ECO:0000256" key="2">
    <source>
        <dbReference type="ARBA" id="ARBA00022692"/>
    </source>
</evidence>
<evidence type="ECO:0000313" key="8">
    <source>
        <dbReference type="Proteomes" id="UP000013232"/>
    </source>
</evidence>
<dbReference type="InterPro" id="IPR036259">
    <property type="entry name" value="MFS_trans_sf"/>
</dbReference>
<dbReference type="eggNOG" id="COG0477">
    <property type="taxonomic scope" value="Bacteria"/>
</dbReference>
<comment type="caution">
    <text evidence="7">The sequence shown here is derived from an EMBL/GenBank/DDBJ whole genome shotgun (WGS) entry which is preliminary data.</text>
</comment>
<dbReference type="STRING" id="1123367.GCA_000621305_02193"/>
<dbReference type="PROSITE" id="PS50850">
    <property type="entry name" value="MFS"/>
    <property type="match status" value="1"/>
</dbReference>
<protein>
    <submittedName>
        <fullName evidence="7">EmrB/QacA subfamily drug resistance transporter</fullName>
    </submittedName>
</protein>
<name>N6YUL8_THAL4</name>
<feature type="transmembrane region" description="Helical" evidence="5">
    <location>
        <begin position="226"/>
        <end position="245"/>
    </location>
</feature>
<proteinExistence type="predicted"/>
<feature type="transmembrane region" description="Helical" evidence="5">
    <location>
        <begin position="284"/>
        <end position="309"/>
    </location>
</feature>
<dbReference type="InterPro" id="IPR020846">
    <property type="entry name" value="MFS_dom"/>
</dbReference>
<keyword evidence="2 5" id="KW-0812">Transmembrane</keyword>
<dbReference type="PRINTS" id="PR01036">
    <property type="entry name" value="TCRTETB"/>
</dbReference>
<evidence type="ECO:0000313" key="7">
    <source>
        <dbReference type="EMBL" id="ENO83664.1"/>
    </source>
</evidence>
<sequence>MTASDLPRRIPLIVAGAFFMQVLDSTIISTSLPQMADAFGVRALDLSFGITIYMLAVAACIPASGWLADRYGSRNVFAAAIVVFSLASLACGLADSLPTFIAARAVQGVGGALMTPVGRLVVLRNTPKAGLLQATALLTWPALIAPVLGPVLGGFITTYASWRWNFLINLPIGLAGLLLALRFIPNLHGEAPRRFDGRGFLLSAGAMVLLLHGLESIGHAGADLGLSAAFCVAGSVLGVAALRHFRRAAEPLLDLSPFTAPTFALTTLSGGFFCRMVISATPFLLPLLFQIGFGLSSWEAGLMIVAYFAGNLGMKTVTTPLLRRFGFRRVLVANGMLGALAIAACGLLRPDTPAWAVAALLAVAGLTRSMQLTALSTLTFADTEPQQRSSASTLSSMLQQVAMIVGVAAGALLVKLSQAAHGLEQPVLADFRNVFAAIGLIGFVAALRFLRLAPDAGAEVSGRPARHAA</sequence>
<dbReference type="Gene3D" id="1.20.1250.20">
    <property type="entry name" value="MFS general substrate transporter like domains"/>
    <property type="match status" value="2"/>
</dbReference>
<feature type="transmembrane region" description="Helical" evidence="5">
    <location>
        <begin position="134"/>
        <end position="156"/>
    </location>
</feature>
<dbReference type="EMBL" id="AMXE01000148">
    <property type="protein sequence ID" value="ENO83664.1"/>
    <property type="molecule type" value="Genomic_DNA"/>
</dbReference>
<feature type="transmembrane region" description="Helical" evidence="5">
    <location>
        <begin position="50"/>
        <end position="68"/>
    </location>
</feature>
<evidence type="ECO:0000256" key="4">
    <source>
        <dbReference type="ARBA" id="ARBA00023136"/>
    </source>
</evidence>
<dbReference type="SUPFAM" id="SSF103473">
    <property type="entry name" value="MFS general substrate transporter"/>
    <property type="match status" value="1"/>
</dbReference>
<feature type="transmembrane region" description="Helical" evidence="5">
    <location>
        <begin position="393"/>
        <end position="414"/>
    </location>
</feature>
<comment type="subcellular location">
    <subcellularLocation>
        <location evidence="1">Membrane</location>
        <topology evidence="1">Multi-pass membrane protein</topology>
    </subcellularLocation>
</comment>
<keyword evidence="4 5" id="KW-0472">Membrane</keyword>
<feature type="domain" description="Major facilitator superfamily (MFS) profile" evidence="6">
    <location>
        <begin position="10"/>
        <end position="457"/>
    </location>
</feature>
<keyword evidence="8" id="KW-1185">Reference proteome</keyword>